<dbReference type="OrthoDB" id="481089at2"/>
<reference evidence="1 2" key="1">
    <citation type="journal article" date="2013" name="Genome Biol. Evol.">
        <title>Genomes of Stigonematalean cyanobacteria (subsection V) and the evolution of oxygenic photosynthesis from prokaryotes to plastids.</title>
        <authorList>
            <person name="Dagan T."/>
            <person name="Roettger M."/>
            <person name="Stucken K."/>
            <person name="Landan G."/>
            <person name="Koch R."/>
            <person name="Major P."/>
            <person name="Gould S.B."/>
            <person name="Goremykin V.V."/>
            <person name="Rippka R."/>
            <person name="Tandeau de Marsac N."/>
            <person name="Gugger M."/>
            <person name="Lockhart P.J."/>
            <person name="Allen J.F."/>
            <person name="Brune I."/>
            <person name="Maus I."/>
            <person name="Puhler A."/>
            <person name="Martin W.F."/>
        </authorList>
    </citation>
    <scope>NUCLEOTIDE SEQUENCE [LARGE SCALE GENOMIC DNA]</scope>
    <source>
        <strain evidence="1 2">PCC 7110</strain>
    </source>
</reference>
<dbReference type="RefSeq" id="WP_017749983.1">
    <property type="nucleotide sequence ID" value="NZ_KQ976356.1"/>
</dbReference>
<evidence type="ECO:0000313" key="2">
    <source>
        <dbReference type="Proteomes" id="UP000076925"/>
    </source>
</evidence>
<gene>
    <name evidence="1" type="ORF">WA1_50590</name>
</gene>
<evidence type="ECO:0000313" key="1">
    <source>
        <dbReference type="EMBL" id="KYC34667.1"/>
    </source>
</evidence>
<dbReference type="STRING" id="128403.WA1_50590"/>
<comment type="caution">
    <text evidence="1">The sequence shown here is derived from an EMBL/GenBank/DDBJ whole genome shotgun (WGS) entry which is preliminary data.</text>
</comment>
<name>A0A139WQF9_9CYAN</name>
<proteinExistence type="predicted"/>
<protein>
    <submittedName>
        <fullName evidence="1">Uncharacterized protein</fullName>
    </submittedName>
</protein>
<keyword evidence="2" id="KW-1185">Reference proteome</keyword>
<dbReference type="EMBL" id="ANNX02000077">
    <property type="protein sequence ID" value="KYC34667.1"/>
    <property type="molecule type" value="Genomic_DNA"/>
</dbReference>
<dbReference type="Proteomes" id="UP000076925">
    <property type="component" value="Unassembled WGS sequence"/>
</dbReference>
<sequence>MSVKLLADSSQNFQQFQILHAPTKLLAEFNLKIGDFVKANCIHLIINHSVNLGYEVKISCQKSEQENPKYSYLIPRRETELLLDRPFEHLTHEEWKLLKQYKPEIKIDTVNDIFGELYRIWEGIKLIGTFYQNLEGFWVSQPCYSTQSLKWLTKDEAIASIINR</sequence>
<accession>A0A139WQF9</accession>
<organism evidence="1 2">
    <name type="scientific">Scytonema hofmannii PCC 7110</name>
    <dbReference type="NCBI Taxonomy" id="128403"/>
    <lineage>
        <taxon>Bacteria</taxon>
        <taxon>Bacillati</taxon>
        <taxon>Cyanobacteriota</taxon>
        <taxon>Cyanophyceae</taxon>
        <taxon>Nostocales</taxon>
        <taxon>Scytonemataceae</taxon>
        <taxon>Scytonema</taxon>
    </lineage>
</organism>
<dbReference type="AlphaFoldDB" id="A0A139WQF9"/>